<organism evidence="1 2">
    <name type="scientific">Medicago truncatula</name>
    <name type="common">Barrel medic</name>
    <name type="synonym">Medicago tribuloides</name>
    <dbReference type="NCBI Taxonomy" id="3880"/>
    <lineage>
        <taxon>Eukaryota</taxon>
        <taxon>Viridiplantae</taxon>
        <taxon>Streptophyta</taxon>
        <taxon>Embryophyta</taxon>
        <taxon>Tracheophyta</taxon>
        <taxon>Spermatophyta</taxon>
        <taxon>Magnoliopsida</taxon>
        <taxon>eudicotyledons</taxon>
        <taxon>Gunneridae</taxon>
        <taxon>Pentapetalae</taxon>
        <taxon>rosids</taxon>
        <taxon>fabids</taxon>
        <taxon>Fabales</taxon>
        <taxon>Fabaceae</taxon>
        <taxon>Papilionoideae</taxon>
        <taxon>50 kb inversion clade</taxon>
        <taxon>NPAAA clade</taxon>
        <taxon>Hologalegina</taxon>
        <taxon>IRL clade</taxon>
        <taxon>Trifolieae</taxon>
        <taxon>Medicago</taxon>
    </lineage>
</organism>
<dbReference type="AlphaFoldDB" id="A0A396JQP2"/>
<accession>A0A396JQP2</accession>
<dbReference type="EMBL" id="PSQE01000001">
    <property type="protein sequence ID" value="RHN77377.1"/>
    <property type="molecule type" value="Genomic_DNA"/>
</dbReference>
<proteinExistence type="predicted"/>
<name>A0A396JQP2_MEDTR</name>
<dbReference type="Proteomes" id="UP000265566">
    <property type="component" value="Chromosome 1"/>
</dbReference>
<sequence>MSSLTRITCFWSSSSLSLERRNFINRPLLGPFAVCLGGNRISQELLRGNRFICVFCLSTPLFDLSIPTFSNKIRSCLLTETISIKD</sequence>
<evidence type="ECO:0000313" key="1">
    <source>
        <dbReference type="EMBL" id="RHN77377.1"/>
    </source>
</evidence>
<comment type="caution">
    <text evidence="1">The sequence shown here is derived from an EMBL/GenBank/DDBJ whole genome shotgun (WGS) entry which is preliminary data.</text>
</comment>
<reference evidence="2" key="1">
    <citation type="journal article" date="2018" name="Nat. Plants">
        <title>Whole-genome landscape of Medicago truncatula symbiotic genes.</title>
        <authorList>
            <person name="Pecrix Y."/>
            <person name="Staton S.E."/>
            <person name="Sallet E."/>
            <person name="Lelandais-Briere C."/>
            <person name="Moreau S."/>
            <person name="Carrere S."/>
            <person name="Blein T."/>
            <person name="Jardinaud M.F."/>
            <person name="Latrasse D."/>
            <person name="Zouine M."/>
            <person name="Zahm M."/>
            <person name="Kreplak J."/>
            <person name="Mayjonade B."/>
            <person name="Satge C."/>
            <person name="Perez M."/>
            <person name="Cauet S."/>
            <person name="Marande W."/>
            <person name="Chantry-Darmon C."/>
            <person name="Lopez-Roques C."/>
            <person name="Bouchez O."/>
            <person name="Berard A."/>
            <person name="Debelle F."/>
            <person name="Munos S."/>
            <person name="Bendahmane A."/>
            <person name="Berges H."/>
            <person name="Niebel A."/>
            <person name="Buitink J."/>
            <person name="Frugier F."/>
            <person name="Benhamed M."/>
            <person name="Crespi M."/>
            <person name="Gouzy J."/>
            <person name="Gamas P."/>
        </authorList>
    </citation>
    <scope>NUCLEOTIDE SEQUENCE [LARGE SCALE GENOMIC DNA]</scope>
    <source>
        <strain evidence="2">cv. Jemalong A17</strain>
    </source>
</reference>
<evidence type="ECO:0000313" key="2">
    <source>
        <dbReference type="Proteomes" id="UP000265566"/>
    </source>
</evidence>
<gene>
    <name evidence="1" type="ORF">MtrunA17_Chr1g0154141</name>
</gene>
<protein>
    <submittedName>
        <fullName evidence="1">Uncharacterized protein</fullName>
    </submittedName>
</protein>
<dbReference type="Gramene" id="rna824">
    <property type="protein sequence ID" value="RHN77377.1"/>
    <property type="gene ID" value="gene824"/>
</dbReference>